<dbReference type="Pfam" id="PF00144">
    <property type="entry name" value="Beta-lactamase"/>
    <property type="match status" value="1"/>
</dbReference>
<dbReference type="AlphaFoldDB" id="A0A073J1Y5"/>
<keyword evidence="1" id="KW-0732">Signal</keyword>
<dbReference type="GO" id="GO:0016787">
    <property type="term" value="F:hydrolase activity"/>
    <property type="evidence" value="ECO:0007669"/>
    <property type="project" value="UniProtKB-KW"/>
</dbReference>
<feature type="signal peptide" evidence="1">
    <location>
        <begin position="1"/>
        <end position="26"/>
    </location>
</feature>
<sequence>MIPLKRLGAILTASATLMSLGSVAKAQSTDPDRWLTPTMIDARASMFMPSLNYLTFQHMDQMFATRAVTKGTETWELPEKPMSLDGDYTILGETYDLEGALERTQANALLVLKDGAIVYEHYRNGSGPDTRFLTFSVAKSYTSTLIGFALEDGLIDSLDDKVTKYLPEMEGSGYDGPTVRDVLRMRSGVDWEEHYEFGSETQLTQVHDNSLVAYRYRWCDYAANESKPGAHAPDAAFNYATLDTSVLGCIVERVTGRTGAEYMSEKLWQPMGAEYDAYWIMDGPENVGREFFGAGLASTARDHARFGQMFLQDGMANGKQVVPAAWVREATVPDDGYEPTEPGSPVGYQYQWWTDARSDVFMALGLHHQFIRVDPTNRIVIVKISHTTEPVGRDQENEELFAQITARLTQ</sequence>
<feature type="domain" description="Beta-lactamase-related" evidence="2">
    <location>
        <begin position="108"/>
        <end position="400"/>
    </location>
</feature>
<evidence type="ECO:0000313" key="4">
    <source>
        <dbReference type="Proteomes" id="UP000027746"/>
    </source>
</evidence>
<dbReference type="InterPro" id="IPR050789">
    <property type="entry name" value="Diverse_Enzym_Activities"/>
</dbReference>
<proteinExistence type="predicted"/>
<accession>A0A073J1Y5</accession>
<comment type="caution">
    <text evidence="3">The sequence shown here is derived from an EMBL/GenBank/DDBJ whole genome shotgun (WGS) entry which is preliminary data.</text>
</comment>
<keyword evidence="4" id="KW-1185">Reference proteome</keyword>
<organism evidence="3 4">
    <name type="scientific">Pseudosulfitobacter pseudonitzschiae</name>
    <dbReference type="NCBI Taxonomy" id="1402135"/>
    <lineage>
        <taxon>Bacteria</taxon>
        <taxon>Pseudomonadati</taxon>
        <taxon>Pseudomonadota</taxon>
        <taxon>Alphaproteobacteria</taxon>
        <taxon>Rhodobacterales</taxon>
        <taxon>Roseobacteraceae</taxon>
        <taxon>Pseudosulfitobacter</taxon>
    </lineage>
</organism>
<dbReference type="Proteomes" id="UP000027746">
    <property type="component" value="Unassembled WGS sequence"/>
</dbReference>
<dbReference type="InterPro" id="IPR001466">
    <property type="entry name" value="Beta-lactam-related"/>
</dbReference>
<name>A0A073J1Y5_9RHOB</name>
<protein>
    <submittedName>
        <fullName evidence="3">6-aminohexanoate hydrolase</fullName>
    </submittedName>
</protein>
<dbReference type="EMBL" id="JAMD01000004">
    <property type="protein sequence ID" value="KEJ95989.1"/>
    <property type="molecule type" value="Genomic_DNA"/>
</dbReference>
<evidence type="ECO:0000313" key="3">
    <source>
        <dbReference type="EMBL" id="KEJ95989.1"/>
    </source>
</evidence>
<feature type="chain" id="PRO_5001690170" evidence="1">
    <location>
        <begin position="27"/>
        <end position="410"/>
    </location>
</feature>
<gene>
    <name evidence="3" type="ORF">SUH3_17150</name>
</gene>
<keyword evidence="3" id="KW-0378">Hydrolase</keyword>
<dbReference type="PANTHER" id="PTHR43283:SF7">
    <property type="entry name" value="BETA-LACTAMASE-RELATED DOMAIN-CONTAINING PROTEIN"/>
    <property type="match status" value="1"/>
</dbReference>
<dbReference type="PANTHER" id="PTHR43283">
    <property type="entry name" value="BETA-LACTAMASE-RELATED"/>
    <property type="match status" value="1"/>
</dbReference>
<dbReference type="SUPFAM" id="SSF56601">
    <property type="entry name" value="beta-lactamase/transpeptidase-like"/>
    <property type="match status" value="1"/>
</dbReference>
<dbReference type="Gene3D" id="3.40.710.10">
    <property type="entry name" value="DD-peptidase/beta-lactamase superfamily"/>
    <property type="match status" value="1"/>
</dbReference>
<evidence type="ECO:0000256" key="1">
    <source>
        <dbReference type="SAM" id="SignalP"/>
    </source>
</evidence>
<dbReference type="GeneID" id="68871197"/>
<dbReference type="InterPro" id="IPR012338">
    <property type="entry name" value="Beta-lactam/transpept-like"/>
</dbReference>
<evidence type="ECO:0000259" key="2">
    <source>
        <dbReference type="Pfam" id="PF00144"/>
    </source>
</evidence>
<reference evidence="3 4" key="1">
    <citation type="submission" date="2014-01" db="EMBL/GenBank/DDBJ databases">
        <title>Sulfitobacter sp. H3 (MCCC 1A00686) Genome Sequencing.</title>
        <authorList>
            <person name="Lai Q."/>
            <person name="Hong Z."/>
        </authorList>
    </citation>
    <scope>NUCLEOTIDE SEQUENCE [LARGE SCALE GENOMIC DNA]</scope>
    <source>
        <strain evidence="3 4">H3</strain>
    </source>
</reference>
<dbReference type="RefSeq" id="WP_037924940.1">
    <property type="nucleotide sequence ID" value="NZ_CP054599.1"/>
</dbReference>